<dbReference type="InterPro" id="IPR046828">
    <property type="entry name" value="RepSA"/>
</dbReference>
<proteinExistence type="predicted"/>
<comment type="caution">
    <text evidence="1">The sequence shown here is derived from an EMBL/GenBank/DDBJ whole genome shotgun (WGS) entry which is preliminary data.</text>
</comment>
<accession>A0ABV4I118</accession>
<protein>
    <submittedName>
        <fullName evidence="1">Replication initiator</fullName>
    </submittedName>
</protein>
<keyword evidence="2" id="KW-1185">Reference proteome</keyword>
<name>A0ABV4I118_9ACTN</name>
<reference evidence="1 2" key="1">
    <citation type="submission" date="2024-07" db="EMBL/GenBank/DDBJ databases">
        <authorList>
            <person name="Thanompreechachai J."/>
            <person name="Duangmal K."/>
        </authorList>
    </citation>
    <scope>NUCLEOTIDE SEQUENCE [LARGE SCALE GENOMIC DNA]</scope>
    <source>
        <strain evidence="1 2">TBRC 1896</strain>
    </source>
</reference>
<organism evidence="1 2">
    <name type="scientific">Kineococcus mangrovi</name>
    <dbReference type="NCBI Taxonomy" id="1660183"/>
    <lineage>
        <taxon>Bacteria</taxon>
        <taxon>Bacillati</taxon>
        <taxon>Actinomycetota</taxon>
        <taxon>Actinomycetes</taxon>
        <taxon>Kineosporiales</taxon>
        <taxon>Kineosporiaceae</taxon>
        <taxon>Kineococcus</taxon>
    </lineage>
</organism>
<evidence type="ECO:0000313" key="1">
    <source>
        <dbReference type="EMBL" id="MEZ0492365.1"/>
    </source>
</evidence>
<sequence length="495" mass="54190">MNTLSPSAEAELGRRLLSPTFDRWAEQAANCGHCARPIRLRGQATTIDRTTGQVLSTYDSANEPDGVLYTRCGNRRASVCPSCSHEYKGDMWHLLAAGAAGGMKGVPESVATHPLVFATLTAPSFGAVHGLRRRNGRPSMCRPRSTNAVCEHGNPAGCRAVHAEGDRRLGQPLCAECYDYTGHVVWQWWSPELWRRFTIALRRALAAFLGLTQKDTHALLRVSFAKVAEFQRRGVVHFHALIRLDGPPTDNDAFPAPLTAVSAQQLCELVHVAAARVWFDAPATEARGELRRLRFGTQVDARAVTTAATREAGRADHPDDGLHPETVAAYIAKYATKACDDFGLPPGLRDAEAARRMGIVEHVCRLLAEVQHLARTGGPKYLPLAKWAAMLGFRGHFSTKSRRYSTTLGRLRSARKRWSVQQLRDRLTGRTTSSLDHDATVEPPEVEDSTLVVSSWSLDGIGWLTAGDAALAATAAAQAREWADDRARARRASQL</sequence>
<dbReference type="Pfam" id="PF20199">
    <property type="entry name" value="RepSA"/>
    <property type="match status" value="1"/>
</dbReference>
<dbReference type="Proteomes" id="UP001566476">
    <property type="component" value="Unassembled WGS sequence"/>
</dbReference>
<dbReference type="EMBL" id="JBGGTQ010000004">
    <property type="protein sequence ID" value="MEZ0492365.1"/>
    <property type="molecule type" value="Genomic_DNA"/>
</dbReference>
<dbReference type="RefSeq" id="WP_370718419.1">
    <property type="nucleotide sequence ID" value="NZ_JBGGTQ010000004.1"/>
</dbReference>
<gene>
    <name evidence="1" type="ORF">AB2L28_08950</name>
</gene>
<evidence type="ECO:0000313" key="2">
    <source>
        <dbReference type="Proteomes" id="UP001566476"/>
    </source>
</evidence>